<proteinExistence type="predicted"/>
<dbReference type="AlphaFoldDB" id="A0A4Z0AKF1"/>
<keyword evidence="2" id="KW-1185">Reference proteome</keyword>
<accession>A0A4Z0AKF1</accession>
<sequence length="84" mass="9133">MDLQTSGGFAKGRPSPDPAISLCYGYLPITLSSTCAAHAWLDAPIRCTPSHKHCLSNQNDLVLWPLPPRLVLWPLSTPPTRNAP</sequence>
<organism evidence="1 2">
    <name type="scientific">Pseudomonas kairouanensis</name>
    <dbReference type="NCBI Taxonomy" id="2293832"/>
    <lineage>
        <taxon>Bacteria</taxon>
        <taxon>Pseudomonadati</taxon>
        <taxon>Pseudomonadota</taxon>
        <taxon>Gammaproteobacteria</taxon>
        <taxon>Pseudomonadales</taxon>
        <taxon>Pseudomonadaceae</taxon>
        <taxon>Pseudomonas</taxon>
    </lineage>
</organism>
<name>A0A4Z0AKF1_9PSED</name>
<dbReference type="Proteomes" id="UP000297391">
    <property type="component" value="Unassembled WGS sequence"/>
</dbReference>
<dbReference type="EMBL" id="QUZU01000029">
    <property type="protein sequence ID" value="TFY86833.1"/>
    <property type="molecule type" value="Genomic_DNA"/>
</dbReference>
<evidence type="ECO:0000313" key="2">
    <source>
        <dbReference type="Proteomes" id="UP000297391"/>
    </source>
</evidence>
<evidence type="ECO:0000313" key="1">
    <source>
        <dbReference type="EMBL" id="TFY86833.1"/>
    </source>
</evidence>
<reference evidence="1 2" key="1">
    <citation type="journal article" date="2019" name="Syst. Appl. Microbiol.">
        <title>New species of pathogenic Pseudomonas isolated from citrus in Tunisia: Proposal of Pseudomonas kairouanensis sp. nov. and Pseudomonas nabeulensis sp. nov.</title>
        <authorList>
            <person name="Oueslati M."/>
            <person name="Mulet M."/>
            <person name="Gomila M."/>
            <person name="Berge O."/>
            <person name="Hajlaoui M.R."/>
            <person name="Lalucat J."/>
            <person name="Sadfi-Zouaoui N."/>
            <person name="Garcia-Valdes E."/>
        </authorList>
    </citation>
    <scope>NUCLEOTIDE SEQUENCE [LARGE SCALE GENOMIC DNA]</scope>
    <source>
        <strain evidence="1 2">KC12</strain>
    </source>
</reference>
<comment type="caution">
    <text evidence="1">The sequence shown here is derived from an EMBL/GenBank/DDBJ whole genome shotgun (WGS) entry which is preliminary data.</text>
</comment>
<gene>
    <name evidence="1" type="ORF">DYL59_20925</name>
</gene>
<protein>
    <submittedName>
        <fullName evidence="1">Uncharacterized protein</fullName>
    </submittedName>
</protein>